<dbReference type="AlphaFoldDB" id="A0A183AX65"/>
<sequence>MLREVALLVESDFMNKVIGLICVAPVQSIVCWLRLIALLHQFLSSLNSLHEPLNRLDRLREYVESGGCDTDKPSTLPTSSGDFDHQMPAGSKPTTRLIRTMLMHLLFAIKSTRHLEQLIEQDDDYKADISRDDWLPIFDRLRCQVDVCGDTLEELRRMFWPDTATGDDVASDKGTDQRDNFVFQSLENATSRTALKAQDVDPEDDVLEDIAVGEDSNDEGEVKPTDDLDDDVASSRYSMLAHFSFSFAYYVAFQS</sequence>
<reference evidence="4" key="1">
    <citation type="submission" date="2016-06" db="UniProtKB">
        <authorList>
            <consortium name="WormBaseParasite"/>
        </authorList>
    </citation>
    <scope>IDENTIFICATION</scope>
</reference>
<dbReference type="WBParaSite" id="ECPE_0001158501-mRNA-1">
    <property type="protein sequence ID" value="ECPE_0001158501-mRNA-1"/>
    <property type="gene ID" value="ECPE_0001158501"/>
</dbReference>
<protein>
    <submittedName>
        <fullName evidence="4">RING-type E3 ubiquitin transferase</fullName>
    </submittedName>
</protein>
<reference evidence="2 3" key="2">
    <citation type="submission" date="2018-11" db="EMBL/GenBank/DDBJ databases">
        <authorList>
            <consortium name="Pathogen Informatics"/>
        </authorList>
    </citation>
    <scope>NUCLEOTIDE SEQUENCE [LARGE SCALE GENOMIC DNA]</scope>
    <source>
        <strain evidence="2 3">Egypt</strain>
    </source>
</reference>
<dbReference type="EMBL" id="UZAN01051033">
    <property type="protein sequence ID" value="VDP88646.1"/>
    <property type="molecule type" value="Genomic_DNA"/>
</dbReference>
<accession>A0A183AX65</accession>
<evidence type="ECO:0000313" key="4">
    <source>
        <dbReference type="WBParaSite" id="ECPE_0001158501-mRNA-1"/>
    </source>
</evidence>
<feature type="region of interest" description="Disordered" evidence="1">
    <location>
        <begin position="66"/>
        <end position="89"/>
    </location>
</feature>
<name>A0A183AX65_9TREM</name>
<proteinExistence type="predicted"/>
<keyword evidence="3" id="KW-1185">Reference proteome</keyword>
<gene>
    <name evidence="2" type="ORF">ECPE_LOCUS11550</name>
</gene>
<dbReference type="OrthoDB" id="6286864at2759"/>
<dbReference type="Proteomes" id="UP000272942">
    <property type="component" value="Unassembled WGS sequence"/>
</dbReference>
<evidence type="ECO:0000313" key="3">
    <source>
        <dbReference type="Proteomes" id="UP000272942"/>
    </source>
</evidence>
<organism evidence="4">
    <name type="scientific">Echinostoma caproni</name>
    <dbReference type="NCBI Taxonomy" id="27848"/>
    <lineage>
        <taxon>Eukaryota</taxon>
        <taxon>Metazoa</taxon>
        <taxon>Spiralia</taxon>
        <taxon>Lophotrochozoa</taxon>
        <taxon>Platyhelminthes</taxon>
        <taxon>Trematoda</taxon>
        <taxon>Digenea</taxon>
        <taxon>Plagiorchiida</taxon>
        <taxon>Echinostomata</taxon>
        <taxon>Echinostomatoidea</taxon>
        <taxon>Echinostomatidae</taxon>
        <taxon>Echinostoma</taxon>
    </lineage>
</organism>
<evidence type="ECO:0000313" key="2">
    <source>
        <dbReference type="EMBL" id="VDP88646.1"/>
    </source>
</evidence>
<evidence type="ECO:0000256" key="1">
    <source>
        <dbReference type="SAM" id="MobiDB-lite"/>
    </source>
</evidence>